<dbReference type="InterPro" id="IPR012349">
    <property type="entry name" value="Split_barrel_FMN-bd"/>
</dbReference>
<dbReference type="Gene3D" id="2.30.110.10">
    <property type="entry name" value="Electron Transport, Fmn-binding Protein, Chain A"/>
    <property type="match status" value="1"/>
</dbReference>
<dbReference type="AlphaFoldDB" id="A0A1F4UQV4"/>
<accession>A0A1F4UQV4</accession>
<name>A0A1F4UQV4_UNCKA</name>
<evidence type="ECO:0000313" key="3">
    <source>
        <dbReference type="Proteomes" id="UP000176608"/>
    </source>
</evidence>
<gene>
    <name evidence="2" type="ORF">A2886_00110</name>
</gene>
<dbReference type="Proteomes" id="UP000176608">
    <property type="component" value="Unassembled WGS sequence"/>
</dbReference>
<reference evidence="2 3" key="1">
    <citation type="journal article" date="2016" name="Nat. Commun.">
        <title>Thousands of microbial genomes shed light on interconnected biogeochemical processes in an aquifer system.</title>
        <authorList>
            <person name="Anantharaman K."/>
            <person name="Brown C.T."/>
            <person name="Hug L.A."/>
            <person name="Sharon I."/>
            <person name="Castelle C.J."/>
            <person name="Probst A.J."/>
            <person name="Thomas B.C."/>
            <person name="Singh A."/>
            <person name="Wilkins M.J."/>
            <person name="Karaoz U."/>
            <person name="Brodie E.L."/>
            <person name="Williams K.H."/>
            <person name="Hubbard S.S."/>
            <person name="Banfield J.F."/>
        </authorList>
    </citation>
    <scope>NUCLEOTIDE SEQUENCE [LARGE SCALE GENOMIC DNA]</scope>
</reference>
<feature type="domain" description="Pyridoxamine 5'-phosphate oxidase N-terminal" evidence="1">
    <location>
        <begin position="5"/>
        <end position="108"/>
    </location>
</feature>
<organism evidence="2 3">
    <name type="scientific">candidate division WWE3 bacterium RIFCSPHIGHO2_01_FULL_42_13</name>
    <dbReference type="NCBI Taxonomy" id="1802617"/>
    <lineage>
        <taxon>Bacteria</taxon>
        <taxon>Katanobacteria</taxon>
    </lineage>
</organism>
<evidence type="ECO:0000259" key="1">
    <source>
        <dbReference type="Pfam" id="PF01243"/>
    </source>
</evidence>
<sequence>MKTLKKLIEEYLSEAKLMQIATSRNGQPWACSVYFAYDNKFNLYWISTPKRRHSKEIVDNERVAGTIVLPHTPGQDVRGISFEGTAKEVKGKAALPALLLYAKRFGMSLIRVNKIVANKDAHVCYCIKPNLIVLFDEVNFPKDPRQEYKL</sequence>
<evidence type="ECO:0000313" key="2">
    <source>
        <dbReference type="EMBL" id="OGC47334.1"/>
    </source>
</evidence>
<comment type="caution">
    <text evidence="2">The sequence shown here is derived from an EMBL/GenBank/DDBJ whole genome shotgun (WGS) entry which is preliminary data.</text>
</comment>
<dbReference type="InterPro" id="IPR011576">
    <property type="entry name" value="Pyridox_Oxase_N"/>
</dbReference>
<dbReference type="EMBL" id="MEVA01000013">
    <property type="protein sequence ID" value="OGC47334.1"/>
    <property type="molecule type" value="Genomic_DNA"/>
</dbReference>
<proteinExistence type="predicted"/>
<dbReference type="Pfam" id="PF01243">
    <property type="entry name" value="PNPOx_N"/>
    <property type="match status" value="1"/>
</dbReference>
<dbReference type="SUPFAM" id="SSF50475">
    <property type="entry name" value="FMN-binding split barrel"/>
    <property type="match status" value="1"/>
</dbReference>
<protein>
    <recommendedName>
        <fullName evidence="1">Pyridoxamine 5'-phosphate oxidase N-terminal domain-containing protein</fullName>
    </recommendedName>
</protein>